<organism evidence="2 3">
    <name type="scientific">Thelonectria olida</name>
    <dbReference type="NCBI Taxonomy" id="1576542"/>
    <lineage>
        <taxon>Eukaryota</taxon>
        <taxon>Fungi</taxon>
        <taxon>Dikarya</taxon>
        <taxon>Ascomycota</taxon>
        <taxon>Pezizomycotina</taxon>
        <taxon>Sordariomycetes</taxon>
        <taxon>Hypocreomycetidae</taxon>
        <taxon>Hypocreales</taxon>
        <taxon>Nectriaceae</taxon>
        <taxon>Thelonectria</taxon>
    </lineage>
</organism>
<proteinExistence type="predicted"/>
<sequence length="200" mass="22565">MASAANSSPAMTSSTEQRRRAIRKRRDTTRRYCPSSRMASGCVKSDLVNNFTRCKRYYHTIEKLGIIVGFTLSRRVYARFLTTKPALLVTGVVQRCLDCLSAWCSQARAFSNTGPTGSRPFSRNQQLMLTVANKWTREREQCSRGELQAITTQCLDAFGYRHVQTEASEEGFPFETSVVNETSLAHPVFDHHGLRPPCSM</sequence>
<name>A0A9P9AVZ9_9HYPO</name>
<protein>
    <submittedName>
        <fullName evidence="2">Uncharacterized protein</fullName>
    </submittedName>
</protein>
<gene>
    <name evidence="2" type="ORF">B0T10DRAFT_542241</name>
</gene>
<feature type="region of interest" description="Disordered" evidence="1">
    <location>
        <begin position="1"/>
        <end position="31"/>
    </location>
</feature>
<comment type="caution">
    <text evidence="2">The sequence shown here is derived from an EMBL/GenBank/DDBJ whole genome shotgun (WGS) entry which is preliminary data.</text>
</comment>
<dbReference type="AlphaFoldDB" id="A0A9P9AVZ9"/>
<dbReference type="EMBL" id="JAGPYM010000001">
    <property type="protein sequence ID" value="KAH6899912.1"/>
    <property type="molecule type" value="Genomic_DNA"/>
</dbReference>
<feature type="compositionally biased region" description="Polar residues" evidence="1">
    <location>
        <begin position="1"/>
        <end position="15"/>
    </location>
</feature>
<reference evidence="2 3" key="1">
    <citation type="journal article" date="2021" name="Nat. Commun.">
        <title>Genetic determinants of endophytism in the Arabidopsis root mycobiome.</title>
        <authorList>
            <person name="Mesny F."/>
            <person name="Miyauchi S."/>
            <person name="Thiergart T."/>
            <person name="Pickel B."/>
            <person name="Atanasova L."/>
            <person name="Karlsson M."/>
            <person name="Huettel B."/>
            <person name="Barry K.W."/>
            <person name="Haridas S."/>
            <person name="Chen C."/>
            <person name="Bauer D."/>
            <person name="Andreopoulos W."/>
            <person name="Pangilinan J."/>
            <person name="LaButti K."/>
            <person name="Riley R."/>
            <person name="Lipzen A."/>
            <person name="Clum A."/>
            <person name="Drula E."/>
            <person name="Henrissat B."/>
            <person name="Kohler A."/>
            <person name="Grigoriev I.V."/>
            <person name="Martin F.M."/>
            <person name="Hacquard S."/>
        </authorList>
    </citation>
    <scope>NUCLEOTIDE SEQUENCE [LARGE SCALE GENOMIC DNA]</scope>
    <source>
        <strain evidence="2 3">MPI-CAGE-CH-0241</strain>
    </source>
</reference>
<accession>A0A9P9AVZ9</accession>
<keyword evidence="3" id="KW-1185">Reference proteome</keyword>
<dbReference type="Proteomes" id="UP000777438">
    <property type="component" value="Unassembled WGS sequence"/>
</dbReference>
<evidence type="ECO:0000313" key="3">
    <source>
        <dbReference type="Proteomes" id="UP000777438"/>
    </source>
</evidence>
<evidence type="ECO:0000256" key="1">
    <source>
        <dbReference type="SAM" id="MobiDB-lite"/>
    </source>
</evidence>
<evidence type="ECO:0000313" key="2">
    <source>
        <dbReference type="EMBL" id="KAH6899912.1"/>
    </source>
</evidence>